<feature type="transmembrane region" description="Helical" evidence="14">
    <location>
        <begin position="176"/>
        <end position="194"/>
    </location>
</feature>
<keyword evidence="5 14" id="KW-0812">Transmembrane</keyword>
<dbReference type="Pfam" id="PF02508">
    <property type="entry name" value="Rnf-Nqr"/>
    <property type="match status" value="1"/>
</dbReference>
<evidence type="ECO:0000256" key="1">
    <source>
        <dbReference type="ARBA" id="ARBA00004127"/>
    </source>
</evidence>
<dbReference type="NCBIfam" id="NF006777">
    <property type="entry name" value="PRK09292.1"/>
    <property type="match status" value="1"/>
</dbReference>
<keyword evidence="8" id="KW-0520">NAD</keyword>
<feature type="transmembrane region" description="Helical" evidence="14">
    <location>
        <begin position="20"/>
        <end position="50"/>
    </location>
</feature>
<keyword evidence="12 14" id="KW-0472">Membrane</keyword>
<sequence length="218" mass="23607">MTMRDVLLDPLVNKNPITFQVLGICSALAITNSLLSALVMGLSVTAVLAFSNMSISLIRHHLPASVRIIVQITIIASAVIIVDQLLKAFLPETARILSVYVGLIVTNCIVLGRAETFAMQNPVGRSVLDGIGNGLGFGMILIIVATIRELLGNGSLMGVSILPLVSNDGWYVPNEMLLLPPSAFFIIGFLVWVIRSWKTEQVEQRDDSPIPNRTTEAE</sequence>
<keyword evidence="13" id="KW-0739">Sodium transport</keyword>
<evidence type="ECO:0000256" key="8">
    <source>
        <dbReference type="ARBA" id="ARBA00023027"/>
    </source>
</evidence>
<dbReference type="GO" id="GO:0006814">
    <property type="term" value="P:sodium ion transport"/>
    <property type="evidence" value="ECO:0007669"/>
    <property type="project" value="UniProtKB-KW"/>
</dbReference>
<dbReference type="EC" id="1.6.5.8" evidence="15"/>
<proteinExistence type="predicted"/>
<evidence type="ECO:0000256" key="3">
    <source>
        <dbReference type="ARBA" id="ARBA00022475"/>
    </source>
</evidence>
<evidence type="ECO:0000256" key="9">
    <source>
        <dbReference type="ARBA" id="ARBA00023053"/>
    </source>
</evidence>
<keyword evidence="7 14" id="KW-1133">Transmembrane helix</keyword>
<evidence type="ECO:0000256" key="6">
    <source>
        <dbReference type="ARBA" id="ARBA00022967"/>
    </source>
</evidence>
<evidence type="ECO:0000256" key="14">
    <source>
        <dbReference type="SAM" id="Phobius"/>
    </source>
</evidence>
<evidence type="ECO:0000256" key="12">
    <source>
        <dbReference type="ARBA" id="ARBA00023136"/>
    </source>
</evidence>
<dbReference type="GO" id="GO:0016655">
    <property type="term" value="F:oxidoreductase activity, acting on NAD(P)H, quinone or similar compound as acceptor"/>
    <property type="evidence" value="ECO:0007669"/>
    <property type="project" value="InterPro"/>
</dbReference>
<dbReference type="AlphaFoldDB" id="A0A3B1AU33"/>
<dbReference type="NCBIfam" id="NF009070">
    <property type="entry name" value="PRK12405.1"/>
    <property type="match status" value="1"/>
</dbReference>
<keyword evidence="3" id="KW-1003">Cell membrane</keyword>
<dbReference type="NCBIfam" id="TIGR01939">
    <property type="entry name" value="nqrD"/>
    <property type="match status" value="1"/>
</dbReference>
<feature type="transmembrane region" description="Helical" evidence="14">
    <location>
        <begin position="62"/>
        <end position="82"/>
    </location>
</feature>
<evidence type="ECO:0000256" key="7">
    <source>
        <dbReference type="ARBA" id="ARBA00022989"/>
    </source>
</evidence>
<evidence type="ECO:0000313" key="15">
    <source>
        <dbReference type="EMBL" id="VAW96266.1"/>
    </source>
</evidence>
<feature type="transmembrane region" description="Helical" evidence="14">
    <location>
        <begin position="126"/>
        <end position="147"/>
    </location>
</feature>
<keyword evidence="9" id="KW-0915">Sodium</keyword>
<comment type="subcellular location">
    <subcellularLocation>
        <location evidence="1">Endomembrane system</location>
        <topology evidence="1">Multi-pass membrane protein</topology>
    </subcellularLocation>
</comment>
<evidence type="ECO:0000256" key="11">
    <source>
        <dbReference type="ARBA" id="ARBA00023075"/>
    </source>
</evidence>
<keyword evidence="2" id="KW-0813">Transport</keyword>
<evidence type="ECO:0000256" key="5">
    <source>
        <dbReference type="ARBA" id="ARBA00022692"/>
    </source>
</evidence>
<dbReference type="InterPro" id="IPR003667">
    <property type="entry name" value="NqrDE/RnfAE"/>
</dbReference>
<keyword evidence="6" id="KW-1278">Translocase</keyword>
<dbReference type="InterPro" id="IPR011292">
    <property type="entry name" value="NqrD"/>
</dbReference>
<keyword evidence="4" id="KW-0997">Cell inner membrane</keyword>
<dbReference type="PANTHER" id="PTHR30586">
    <property type="entry name" value="ELECTRON TRANSPORT COMPLEX PROTEIN RNFE"/>
    <property type="match status" value="1"/>
</dbReference>
<keyword evidence="15" id="KW-0560">Oxidoreductase</keyword>
<reference evidence="15" key="1">
    <citation type="submission" date="2018-06" db="EMBL/GenBank/DDBJ databases">
        <authorList>
            <person name="Zhirakovskaya E."/>
        </authorList>
    </citation>
    <scope>NUCLEOTIDE SEQUENCE</scope>
</reference>
<gene>
    <name evidence="15" type="ORF">MNBD_GAMMA20-1116</name>
</gene>
<evidence type="ECO:0000256" key="10">
    <source>
        <dbReference type="ARBA" id="ARBA00023065"/>
    </source>
</evidence>
<evidence type="ECO:0000256" key="4">
    <source>
        <dbReference type="ARBA" id="ARBA00022519"/>
    </source>
</evidence>
<dbReference type="GO" id="GO:0005886">
    <property type="term" value="C:plasma membrane"/>
    <property type="evidence" value="ECO:0007669"/>
    <property type="project" value="TreeGrafter"/>
</dbReference>
<name>A0A3B1AU33_9ZZZZ</name>
<dbReference type="EMBL" id="UOFU01000090">
    <property type="protein sequence ID" value="VAW96266.1"/>
    <property type="molecule type" value="Genomic_DNA"/>
</dbReference>
<dbReference type="PANTHER" id="PTHR30586:SF1">
    <property type="entry name" value="NA(+)-TRANSLOCATING NADH-QUINONE REDUCTASE SUBUNIT D"/>
    <property type="match status" value="1"/>
</dbReference>
<dbReference type="GO" id="GO:0012505">
    <property type="term" value="C:endomembrane system"/>
    <property type="evidence" value="ECO:0007669"/>
    <property type="project" value="UniProtKB-SubCell"/>
</dbReference>
<evidence type="ECO:0000256" key="13">
    <source>
        <dbReference type="ARBA" id="ARBA00023201"/>
    </source>
</evidence>
<evidence type="ECO:0000256" key="2">
    <source>
        <dbReference type="ARBA" id="ARBA00022448"/>
    </source>
</evidence>
<organism evidence="15">
    <name type="scientific">hydrothermal vent metagenome</name>
    <dbReference type="NCBI Taxonomy" id="652676"/>
    <lineage>
        <taxon>unclassified sequences</taxon>
        <taxon>metagenomes</taxon>
        <taxon>ecological metagenomes</taxon>
    </lineage>
</organism>
<protein>
    <submittedName>
        <fullName evidence="15">Na(+)-translocating NADH-quinone reductase subunit D</fullName>
        <ecNumber evidence="15">1.6.5.8</ecNumber>
    </submittedName>
</protein>
<keyword evidence="10" id="KW-0406">Ion transport</keyword>
<keyword evidence="11" id="KW-0830">Ubiquinone</keyword>
<dbReference type="PIRSF" id="PIRSF006102">
    <property type="entry name" value="NQR_DE"/>
    <property type="match status" value="1"/>
</dbReference>
<feature type="transmembrane region" description="Helical" evidence="14">
    <location>
        <begin position="94"/>
        <end position="114"/>
    </location>
</feature>
<accession>A0A3B1AU33</accession>